<sequence length="334" mass="39932">MIIFVKKRPFPVRTMIEERLSKRLLPRHPLQQTLAFEISKGKAGYKGEKNVDYYLDFLPGDKFRIIPDLRLQRKKYFYQIDSLLICQYFLLPLEIKNVRGILRFDRNLDQLIQVYKGEKKRITNPIHQAKRHRTQLRQWLTLHQFPLIPIEYFFVNSNDETIIEIPDDLTEVIKKICNSEVLLEKIYKLEREYVEPKLTNKELNKLTKQLLKEDTPLEFNVKKYYSYNELDLIKGVFCPACSTTIMDWKNRAWECPDCHLRSHTAHIDALLDHYYLISPFITNLQCREFLRLESSDTVRHHLITLGLEKQGSNRNRTYNLASLINQYNKFGLHR</sequence>
<evidence type="ECO:0000313" key="2">
    <source>
        <dbReference type="EMBL" id="GAA0317997.1"/>
    </source>
</evidence>
<evidence type="ECO:0000313" key="3">
    <source>
        <dbReference type="Proteomes" id="UP001500782"/>
    </source>
</evidence>
<dbReference type="InterPro" id="IPR011528">
    <property type="entry name" value="NERD"/>
</dbReference>
<gene>
    <name evidence="2" type="ORF">GCM10008967_05690</name>
</gene>
<dbReference type="EMBL" id="BAAADJ010000005">
    <property type="protein sequence ID" value="GAA0317997.1"/>
    <property type="molecule type" value="Genomic_DNA"/>
</dbReference>
<protein>
    <submittedName>
        <fullName evidence="2">Nuclease-related domain-containing protein</fullName>
    </submittedName>
</protein>
<evidence type="ECO:0000259" key="1">
    <source>
        <dbReference type="PROSITE" id="PS50965"/>
    </source>
</evidence>
<organism evidence="2 3">
    <name type="scientific">Bacillus carboniphilus</name>
    <dbReference type="NCBI Taxonomy" id="86663"/>
    <lineage>
        <taxon>Bacteria</taxon>
        <taxon>Bacillati</taxon>
        <taxon>Bacillota</taxon>
        <taxon>Bacilli</taxon>
        <taxon>Bacillales</taxon>
        <taxon>Bacillaceae</taxon>
        <taxon>Bacillus</taxon>
    </lineage>
</organism>
<accession>A0ABN0VUY9</accession>
<comment type="caution">
    <text evidence="2">The sequence shown here is derived from an EMBL/GenBank/DDBJ whole genome shotgun (WGS) entry which is preliminary data.</text>
</comment>
<name>A0ABN0VUY9_9BACI</name>
<proteinExistence type="predicted"/>
<dbReference type="PROSITE" id="PS50965">
    <property type="entry name" value="NERD"/>
    <property type="match status" value="1"/>
</dbReference>
<keyword evidence="3" id="KW-1185">Reference proteome</keyword>
<reference evidence="2 3" key="1">
    <citation type="journal article" date="2019" name="Int. J. Syst. Evol. Microbiol.">
        <title>The Global Catalogue of Microorganisms (GCM) 10K type strain sequencing project: providing services to taxonomists for standard genome sequencing and annotation.</title>
        <authorList>
            <consortium name="The Broad Institute Genomics Platform"/>
            <consortium name="The Broad Institute Genome Sequencing Center for Infectious Disease"/>
            <person name="Wu L."/>
            <person name="Ma J."/>
        </authorList>
    </citation>
    <scope>NUCLEOTIDE SEQUENCE [LARGE SCALE GENOMIC DNA]</scope>
    <source>
        <strain evidence="2 3">JCM 9731</strain>
    </source>
</reference>
<dbReference type="Pfam" id="PF08378">
    <property type="entry name" value="NERD"/>
    <property type="match status" value="1"/>
</dbReference>
<dbReference type="Proteomes" id="UP001500782">
    <property type="component" value="Unassembled WGS sequence"/>
</dbReference>
<feature type="domain" description="NERD" evidence="1">
    <location>
        <begin position="43"/>
        <end position="159"/>
    </location>
</feature>